<dbReference type="STRING" id="1415166.NONO_c38360"/>
<accession>W5TGX1</accession>
<gene>
    <name evidence="2" type="ORF">NONO_c38360</name>
</gene>
<dbReference type="Proteomes" id="UP000019150">
    <property type="component" value="Chromosome"/>
</dbReference>
<dbReference type="PATRIC" id="fig|1415166.3.peg.3935"/>
<sequence length="143" mass="15466">MRAPQEISGPPVVGDARSEDFLAAAERDELVIRRCMACAHFLAPEVRTCTRCGGTELDRHVASGSARLMTWSVVHHPPLPAFADQVPFAVAYVETAEGPWLNTRLAGLSLAELRAGLDLTVAFVHPDEGASYPIFVPDNADKK</sequence>
<dbReference type="OrthoDB" id="4542282at2"/>
<dbReference type="HOGENOM" id="CLU_119412_1_1_11"/>
<keyword evidence="3" id="KW-1185">Reference proteome</keyword>
<dbReference type="Pfam" id="PF01796">
    <property type="entry name" value="OB_ChsH2_C"/>
    <property type="match status" value="1"/>
</dbReference>
<dbReference type="eggNOG" id="COG1545">
    <property type="taxonomic scope" value="Bacteria"/>
</dbReference>
<evidence type="ECO:0000259" key="1">
    <source>
        <dbReference type="Pfam" id="PF01796"/>
    </source>
</evidence>
<evidence type="ECO:0000313" key="3">
    <source>
        <dbReference type="Proteomes" id="UP000019150"/>
    </source>
</evidence>
<dbReference type="AlphaFoldDB" id="W5TGX1"/>
<dbReference type="PANTHER" id="PTHR34075">
    <property type="entry name" value="BLR3430 PROTEIN"/>
    <property type="match status" value="1"/>
</dbReference>
<dbReference type="RefSeq" id="WP_051494751.1">
    <property type="nucleotide sequence ID" value="NZ_CP006850.1"/>
</dbReference>
<feature type="domain" description="ChsH2 C-terminal OB-fold" evidence="1">
    <location>
        <begin position="62"/>
        <end position="123"/>
    </location>
</feature>
<reference evidence="2 3" key="1">
    <citation type="journal article" date="2014" name="Appl. Environ. Microbiol.">
        <title>Insights into the Microbial Degradation of Rubber and Gutta-Percha by Analysis of the Complete Genome of Nocardia nova SH22a.</title>
        <authorList>
            <person name="Luo Q."/>
            <person name="Hiessl S."/>
            <person name="Poehlein A."/>
            <person name="Daniel R."/>
            <person name="Steinbuchel A."/>
        </authorList>
    </citation>
    <scope>NUCLEOTIDE SEQUENCE [LARGE SCALE GENOMIC DNA]</scope>
    <source>
        <strain evidence="2">SH22a</strain>
    </source>
</reference>
<dbReference type="SUPFAM" id="SSF50249">
    <property type="entry name" value="Nucleic acid-binding proteins"/>
    <property type="match status" value="1"/>
</dbReference>
<dbReference type="EMBL" id="CP006850">
    <property type="protein sequence ID" value="AHH18620.1"/>
    <property type="molecule type" value="Genomic_DNA"/>
</dbReference>
<dbReference type="KEGG" id="nno:NONO_c38360"/>
<proteinExistence type="predicted"/>
<name>W5TGX1_9NOCA</name>
<dbReference type="InterPro" id="IPR002878">
    <property type="entry name" value="ChsH2_C"/>
</dbReference>
<protein>
    <recommendedName>
        <fullName evidence="1">ChsH2 C-terminal OB-fold domain-containing protein</fullName>
    </recommendedName>
</protein>
<dbReference type="InterPro" id="IPR012340">
    <property type="entry name" value="NA-bd_OB-fold"/>
</dbReference>
<dbReference type="InterPro" id="IPR052513">
    <property type="entry name" value="Thioester_dehydratase-like"/>
</dbReference>
<organism evidence="2 3">
    <name type="scientific">Nocardia nova SH22a</name>
    <dbReference type="NCBI Taxonomy" id="1415166"/>
    <lineage>
        <taxon>Bacteria</taxon>
        <taxon>Bacillati</taxon>
        <taxon>Actinomycetota</taxon>
        <taxon>Actinomycetes</taxon>
        <taxon>Mycobacteriales</taxon>
        <taxon>Nocardiaceae</taxon>
        <taxon>Nocardia</taxon>
    </lineage>
</organism>
<dbReference type="PANTHER" id="PTHR34075:SF5">
    <property type="entry name" value="BLR3430 PROTEIN"/>
    <property type="match status" value="1"/>
</dbReference>
<evidence type="ECO:0000313" key="2">
    <source>
        <dbReference type="EMBL" id="AHH18620.1"/>
    </source>
</evidence>